<dbReference type="OrthoDB" id="22568at10239"/>
<reference evidence="2" key="1">
    <citation type="submission" date="2016-07" db="EMBL/GenBank/DDBJ databases">
        <authorList>
            <person name="Florea S."/>
            <person name="Webb J.S."/>
            <person name="Jaromczyk J."/>
            <person name="Schardl C.L."/>
        </authorList>
    </citation>
    <scope>NUCLEOTIDE SEQUENCE [LARGE SCALE GENOMIC DNA]</scope>
</reference>
<keyword evidence="2" id="KW-1185">Reference proteome</keyword>
<dbReference type="EMBL" id="KX557279">
    <property type="protein sequence ID" value="AON97294.1"/>
    <property type="molecule type" value="Genomic_DNA"/>
</dbReference>
<evidence type="ECO:0000313" key="2">
    <source>
        <dbReference type="Proteomes" id="UP000203073"/>
    </source>
</evidence>
<sequence>MTAEMDFDGLVDGSEELFNSLYEAGDPESVRTLAIETVRTWNRLCKLNQIIAGDVDTWMKLSRNDAGDITVSIDDALTAARTQASSYRMLIEQIWRQRGGAKTGAPAGGGALELIQGFINDHGSAATG</sequence>
<accession>A0A1C9EHN9</accession>
<organism evidence="1 2">
    <name type="scientific">Gordonia phage Hedwig</name>
    <dbReference type="NCBI Taxonomy" id="1887648"/>
    <lineage>
        <taxon>Viruses</taxon>
        <taxon>Duplodnaviria</taxon>
        <taxon>Heunggongvirae</taxon>
        <taxon>Uroviricota</taxon>
        <taxon>Caudoviricetes</taxon>
        <taxon>Hedwigvirus</taxon>
        <taxon>Hedwigvirus hedwig</taxon>
    </lineage>
</organism>
<dbReference type="GeneID" id="29056518"/>
<dbReference type="KEGG" id="vg:29056518"/>
<protein>
    <submittedName>
        <fullName evidence="1">Terminase small subunit</fullName>
    </submittedName>
</protein>
<gene>
    <name evidence="1" type="primary">1</name>
    <name evidence="1" type="ORF">SEA_HEDWIG_1</name>
</gene>
<dbReference type="Proteomes" id="UP000203073">
    <property type="component" value="Segment"/>
</dbReference>
<name>A0A1C9EHN9_9CAUD</name>
<evidence type="ECO:0000313" key="1">
    <source>
        <dbReference type="EMBL" id="AON97294.1"/>
    </source>
</evidence>
<dbReference type="RefSeq" id="YP_009289810.1">
    <property type="nucleotide sequence ID" value="NC_031099.1"/>
</dbReference>
<proteinExistence type="predicted"/>